<keyword evidence="3" id="KW-1185">Reference proteome</keyword>
<dbReference type="EMBL" id="OZ035841">
    <property type="protein sequence ID" value="CAL1591399.1"/>
    <property type="molecule type" value="Genomic_DNA"/>
</dbReference>
<feature type="region of interest" description="Disordered" evidence="1">
    <location>
        <begin position="67"/>
        <end position="112"/>
    </location>
</feature>
<accession>A0AAV2KVN6</accession>
<name>A0AAV2KVN6_KNICA</name>
<feature type="compositionally biased region" description="Basic and acidic residues" evidence="1">
    <location>
        <begin position="86"/>
        <end position="95"/>
    </location>
</feature>
<organism evidence="2 3">
    <name type="scientific">Knipowitschia caucasica</name>
    <name type="common">Caucasian dwarf goby</name>
    <name type="synonym">Pomatoschistus caucasicus</name>
    <dbReference type="NCBI Taxonomy" id="637954"/>
    <lineage>
        <taxon>Eukaryota</taxon>
        <taxon>Metazoa</taxon>
        <taxon>Chordata</taxon>
        <taxon>Craniata</taxon>
        <taxon>Vertebrata</taxon>
        <taxon>Euteleostomi</taxon>
        <taxon>Actinopterygii</taxon>
        <taxon>Neopterygii</taxon>
        <taxon>Teleostei</taxon>
        <taxon>Neoteleostei</taxon>
        <taxon>Acanthomorphata</taxon>
        <taxon>Gobiaria</taxon>
        <taxon>Gobiiformes</taxon>
        <taxon>Gobioidei</taxon>
        <taxon>Gobiidae</taxon>
        <taxon>Gobiinae</taxon>
        <taxon>Knipowitschia</taxon>
    </lineage>
</organism>
<evidence type="ECO:0000313" key="2">
    <source>
        <dbReference type="EMBL" id="CAL1591399.1"/>
    </source>
</evidence>
<dbReference type="Proteomes" id="UP001497482">
    <property type="component" value="Chromosome 19"/>
</dbReference>
<dbReference type="AlphaFoldDB" id="A0AAV2KVN6"/>
<evidence type="ECO:0000256" key="1">
    <source>
        <dbReference type="SAM" id="MobiDB-lite"/>
    </source>
</evidence>
<evidence type="ECO:0000313" key="3">
    <source>
        <dbReference type="Proteomes" id="UP001497482"/>
    </source>
</evidence>
<feature type="compositionally biased region" description="Polar residues" evidence="1">
    <location>
        <begin position="98"/>
        <end position="112"/>
    </location>
</feature>
<sequence>METAPWTEEWRHGPSPCCQTPIGSPGSGGHRCGPAGATFGDHGAEPKCEPAVPSTSWFLMGASHRYSSPGVPTAPAPPGRAPGSLSEREASEKVAMKGTTSPVGLSLTSSNVERVGPDTKDIVQIPVICQR</sequence>
<gene>
    <name evidence="2" type="ORF">KC01_LOCUS20770</name>
</gene>
<proteinExistence type="predicted"/>
<reference evidence="2 3" key="1">
    <citation type="submission" date="2024-04" db="EMBL/GenBank/DDBJ databases">
        <authorList>
            <person name="Waldvogel A.-M."/>
            <person name="Schoenle A."/>
        </authorList>
    </citation>
    <scope>NUCLEOTIDE SEQUENCE [LARGE SCALE GENOMIC DNA]</scope>
</reference>
<protein>
    <submittedName>
        <fullName evidence="2">Uncharacterized protein</fullName>
    </submittedName>
</protein>